<evidence type="ECO:0000313" key="1">
    <source>
        <dbReference type="EMBL" id="CAB4862023.1"/>
    </source>
</evidence>
<dbReference type="Gene3D" id="1.10.3210.10">
    <property type="entry name" value="Hypothetical protein af1432"/>
    <property type="match status" value="1"/>
</dbReference>
<dbReference type="AlphaFoldDB" id="A0A6J7D4J2"/>
<dbReference type="InterPro" id="IPR009218">
    <property type="entry name" value="HD_phosphohydro"/>
</dbReference>
<dbReference type="PANTHER" id="PTHR21174:SF0">
    <property type="entry name" value="HD PHOSPHOHYDROLASE FAMILY PROTEIN-RELATED"/>
    <property type="match status" value="1"/>
</dbReference>
<dbReference type="EMBL" id="CAFBLM010000007">
    <property type="protein sequence ID" value="CAB4862023.1"/>
    <property type="molecule type" value="Genomic_DNA"/>
</dbReference>
<accession>A0A6J7D4J2</accession>
<organism evidence="1">
    <name type="scientific">freshwater metagenome</name>
    <dbReference type="NCBI Taxonomy" id="449393"/>
    <lineage>
        <taxon>unclassified sequences</taxon>
        <taxon>metagenomes</taxon>
        <taxon>ecological metagenomes</taxon>
    </lineage>
</organism>
<proteinExistence type="predicted"/>
<dbReference type="PANTHER" id="PTHR21174">
    <property type="match status" value="1"/>
</dbReference>
<reference evidence="1" key="1">
    <citation type="submission" date="2020-05" db="EMBL/GenBank/DDBJ databases">
        <authorList>
            <person name="Chiriac C."/>
            <person name="Salcher M."/>
            <person name="Ghai R."/>
            <person name="Kavagutti S V."/>
        </authorList>
    </citation>
    <scope>NUCLEOTIDE SEQUENCE</scope>
</reference>
<name>A0A6J7D4J2_9ZZZZ</name>
<dbReference type="SUPFAM" id="SSF109604">
    <property type="entry name" value="HD-domain/PDEase-like"/>
    <property type="match status" value="1"/>
</dbReference>
<sequence length="200" mass="21843">MGKHQALEISGNLPSGLSEILLERYREPHRRYHNVSHLAAVLAALEVLGADSDNQAVRLAAWFHDAVYDPQRADNEEISASLAQGLLPLFDFPSTIINEVARLVRLTATHRVQPDDSNGALLCDADLSVLAGDADSYSSYAAGVRAEYAFVGDADFARERAALLNALLDSEHVFHTPKGQELWEARARANISIELKLLAS</sequence>
<gene>
    <name evidence="1" type="ORF">UFOPK3401_00297</name>
</gene>
<dbReference type="PIRSF" id="PIRSF035170">
    <property type="entry name" value="HD_phosphohydro"/>
    <property type="match status" value="1"/>
</dbReference>
<protein>
    <submittedName>
        <fullName evidence="1">Unannotated protein</fullName>
    </submittedName>
</protein>